<dbReference type="OrthoDB" id="292792at2"/>
<feature type="region of interest" description="Disordered" evidence="1">
    <location>
        <begin position="77"/>
        <end position="123"/>
    </location>
</feature>
<sequence>MITNALADKNIEQHSNRYIQNKASVSKQTTSNQVASAVDVKAITEKLLSNPDSVSRNEFMRFQSVVGYKQAMKIMEEGKRRKRKENTDNEKKQTNTPSIQNLQQSSAIKPTAAATKKPNTPQTAQVIQDAVQSKAKGEVKDDSTIQTKKAAQIPEKVIQKSKQEETSITPDAVLDTMQNVIDIVGFVPGIGDIADGVNTGIYLVRKRWMDAVFSGISLLPALGSVLAAPMKAIANAVGNTKVVKEAIEFLAKTFGGTSKVASKLDSILITFKGILRKLPGVVDSIADNSLLKKILHKNDIRAIRLFAKSMRLGIETLCKKAEEIFALVKKPFIKSVPEVKVKHAVSNAKQAQSVLDGIDPKYFNSNSRFGGGFYVGSDGKTIVAELAEHGNTAKYAISYDLNLSGQKVLDLTKPDVAAKWNFIPDVTSTRDCQKIGELAEKQGYTVIKFKSYRGSGINYVIFDDFKKILSAKMVTPID</sequence>
<dbReference type="CDD" id="cd20745">
    <property type="entry name" value="FIX_RhsA_AHH_HNH-like"/>
    <property type="match status" value="1"/>
</dbReference>
<feature type="compositionally biased region" description="Basic and acidic residues" evidence="1">
    <location>
        <begin position="77"/>
        <end position="93"/>
    </location>
</feature>
<dbReference type="RefSeq" id="WP_137695939.1">
    <property type="nucleotide sequence ID" value="NZ_CP061336.1"/>
</dbReference>
<gene>
    <name evidence="2" type="ORF">EHE19_010710</name>
</gene>
<dbReference type="AlphaFoldDB" id="A0A4U7JIA1"/>
<keyword evidence="3" id="KW-1185">Reference proteome</keyword>
<evidence type="ECO:0000313" key="2">
    <source>
        <dbReference type="EMBL" id="QNU65409.1"/>
    </source>
</evidence>
<evidence type="ECO:0000256" key="1">
    <source>
        <dbReference type="SAM" id="MobiDB-lite"/>
    </source>
</evidence>
<name>A0A4U7JIA1_9FIRM</name>
<dbReference type="EMBL" id="CP061336">
    <property type="protein sequence ID" value="QNU65409.1"/>
    <property type="molecule type" value="Genomic_DNA"/>
</dbReference>
<accession>A0A4U7JIA1</accession>
<feature type="compositionally biased region" description="Low complexity" evidence="1">
    <location>
        <begin position="109"/>
        <end position="121"/>
    </location>
</feature>
<evidence type="ECO:0000313" key="3">
    <source>
        <dbReference type="Proteomes" id="UP000306409"/>
    </source>
</evidence>
<dbReference type="Proteomes" id="UP000306409">
    <property type="component" value="Chromosome"/>
</dbReference>
<proteinExistence type="predicted"/>
<feature type="compositionally biased region" description="Polar residues" evidence="1">
    <location>
        <begin position="94"/>
        <end position="108"/>
    </location>
</feature>
<organism evidence="2 3">
    <name type="scientific">Ruminiclostridium herbifermentans</name>
    <dbReference type="NCBI Taxonomy" id="2488810"/>
    <lineage>
        <taxon>Bacteria</taxon>
        <taxon>Bacillati</taxon>
        <taxon>Bacillota</taxon>
        <taxon>Clostridia</taxon>
        <taxon>Eubacteriales</taxon>
        <taxon>Oscillospiraceae</taxon>
        <taxon>Ruminiclostridium</taxon>
    </lineage>
</organism>
<dbReference type="KEGG" id="rher:EHE19_010710"/>
<reference evidence="2 3" key="1">
    <citation type="submission" date="2020-09" db="EMBL/GenBank/DDBJ databases">
        <title>Characterization and genome sequencing of Ruminiclostridium sp. nov. MA18.</title>
        <authorList>
            <person name="Rettenmaier R."/>
            <person name="Kowollik M.-L."/>
            <person name="Liebl W."/>
            <person name="Zverlov V."/>
        </authorList>
    </citation>
    <scope>NUCLEOTIDE SEQUENCE [LARGE SCALE GENOMIC DNA]</scope>
    <source>
        <strain evidence="2 3">MA18</strain>
    </source>
</reference>
<protein>
    <submittedName>
        <fullName evidence="2">Uncharacterized protein</fullName>
    </submittedName>
</protein>